<dbReference type="HOGENOM" id="CLU_020336_13_2_0"/>
<keyword evidence="4" id="KW-1185">Reference proteome</keyword>
<dbReference type="STRING" id="649638.Trad_2209"/>
<dbReference type="GO" id="GO:0016787">
    <property type="term" value="F:hydrolase activity"/>
    <property type="evidence" value="ECO:0007669"/>
    <property type="project" value="UniProtKB-KW"/>
</dbReference>
<dbReference type="Gene3D" id="3.40.50.1820">
    <property type="entry name" value="alpha/beta hydrolase"/>
    <property type="match status" value="1"/>
</dbReference>
<organism evidence="3 4">
    <name type="scientific">Truepera radiovictrix (strain DSM 17093 / CIP 108686 / LMG 22925 / RQ-24)</name>
    <dbReference type="NCBI Taxonomy" id="649638"/>
    <lineage>
        <taxon>Bacteria</taxon>
        <taxon>Thermotogati</taxon>
        <taxon>Deinococcota</taxon>
        <taxon>Deinococci</taxon>
        <taxon>Trueperales</taxon>
        <taxon>Trueperaceae</taxon>
        <taxon>Truepera</taxon>
    </lineage>
</organism>
<gene>
    <name evidence="3" type="ordered locus">Trad_2209</name>
</gene>
<feature type="chain" id="PRO_5003094402" evidence="1">
    <location>
        <begin position="21"/>
        <end position="311"/>
    </location>
</feature>
<dbReference type="PANTHER" id="PTHR46438">
    <property type="entry name" value="ALPHA/BETA-HYDROLASES SUPERFAMILY PROTEIN"/>
    <property type="match status" value="1"/>
</dbReference>
<feature type="domain" description="AB hydrolase-1" evidence="2">
    <location>
        <begin position="58"/>
        <end position="273"/>
    </location>
</feature>
<dbReference type="SUPFAM" id="SSF53474">
    <property type="entry name" value="alpha/beta-Hydrolases"/>
    <property type="match status" value="1"/>
</dbReference>
<evidence type="ECO:0000313" key="3">
    <source>
        <dbReference type="EMBL" id="ADI15320.1"/>
    </source>
</evidence>
<keyword evidence="3" id="KW-0378">Hydrolase</keyword>
<keyword evidence="1" id="KW-0732">Signal</keyword>
<dbReference type="PRINTS" id="PR00111">
    <property type="entry name" value="ABHYDROLASE"/>
</dbReference>
<dbReference type="OrthoDB" id="9799989at2"/>
<dbReference type="PROSITE" id="PS51257">
    <property type="entry name" value="PROKAR_LIPOPROTEIN"/>
    <property type="match status" value="1"/>
</dbReference>
<dbReference type="KEGG" id="tra:Trad_2209"/>
<feature type="signal peptide" evidence="1">
    <location>
        <begin position="1"/>
        <end position="20"/>
    </location>
</feature>
<dbReference type="eggNOG" id="COG2267">
    <property type="taxonomic scope" value="Bacteria"/>
</dbReference>
<dbReference type="InterPro" id="IPR000073">
    <property type="entry name" value="AB_hydrolase_1"/>
</dbReference>
<reference evidence="4" key="1">
    <citation type="submission" date="2010-05" db="EMBL/GenBank/DDBJ databases">
        <title>The complete genome of Truepera radiovictris DSM 17093.</title>
        <authorList>
            <consortium name="US DOE Joint Genome Institute (JGI-PGF)"/>
            <person name="Lucas S."/>
            <person name="Copeland A."/>
            <person name="Lapidus A."/>
            <person name="Glavina del Rio T."/>
            <person name="Dalin E."/>
            <person name="Tice H."/>
            <person name="Bruce D."/>
            <person name="Goodwin L."/>
            <person name="Pitluck S."/>
            <person name="Kyrpides N."/>
            <person name="Mavromatis K."/>
            <person name="Ovchinnikova G."/>
            <person name="Munk A.C."/>
            <person name="Detter J.C."/>
            <person name="Han C."/>
            <person name="Tapia R."/>
            <person name="Land M."/>
            <person name="Hauser L."/>
            <person name="Markowitz V."/>
            <person name="Cheng J.-F."/>
            <person name="Hugenholtz P."/>
            <person name="Woyke T."/>
            <person name="Wu D."/>
            <person name="Tindall B."/>
            <person name="Pomrenke H.G."/>
            <person name="Brambilla E."/>
            <person name="Klenk H.-P."/>
            <person name="Eisen J.A."/>
        </authorList>
    </citation>
    <scope>NUCLEOTIDE SEQUENCE [LARGE SCALE GENOMIC DNA]</scope>
    <source>
        <strain evidence="4">DSM 17093 / CIP 108686 / LMG 22925 / RQ-24</strain>
    </source>
</reference>
<reference evidence="3 4" key="2">
    <citation type="journal article" date="2011" name="Stand. Genomic Sci.">
        <title>Complete genome sequence of Truepera radiovictrix type strain (RQ-24).</title>
        <authorList>
            <person name="Ivanova N."/>
            <person name="Rohde C."/>
            <person name="Munk C."/>
            <person name="Nolan M."/>
            <person name="Lucas S."/>
            <person name="Del Rio T.G."/>
            <person name="Tice H."/>
            <person name="Deshpande S."/>
            <person name="Cheng J.F."/>
            <person name="Tapia R."/>
            <person name="Han C."/>
            <person name="Goodwin L."/>
            <person name="Pitluck S."/>
            <person name="Liolios K."/>
            <person name="Mavromatis K."/>
            <person name="Mikhailova N."/>
            <person name="Pati A."/>
            <person name="Chen A."/>
            <person name="Palaniappan K."/>
            <person name="Land M."/>
            <person name="Hauser L."/>
            <person name="Chang Y.J."/>
            <person name="Jeffries C.D."/>
            <person name="Brambilla E."/>
            <person name="Rohde M."/>
            <person name="Goker M."/>
            <person name="Tindall B.J."/>
            <person name="Woyke T."/>
            <person name="Bristow J."/>
            <person name="Eisen J.A."/>
            <person name="Markowitz V."/>
            <person name="Hugenholtz P."/>
            <person name="Kyrpides N.C."/>
            <person name="Klenk H.P."/>
            <person name="Lapidus A."/>
        </authorList>
    </citation>
    <scope>NUCLEOTIDE SEQUENCE [LARGE SCALE GENOMIC DNA]</scope>
    <source>
        <strain evidence="4">DSM 17093 / CIP 108686 / LMG 22925 / RQ-24</strain>
    </source>
</reference>
<dbReference type="EMBL" id="CP002049">
    <property type="protein sequence ID" value="ADI15320.1"/>
    <property type="molecule type" value="Genomic_DNA"/>
</dbReference>
<sequence length="311" mass="33775">MKPLPWLLLLLLTACAPALAPQDVPLDDVTPVIRGATPQRVAYGAFSTYYEVLGEGAPVVLVHGIGGGSSGFQYRQNAPALAAAGFRVFVPDLLGFGGSSRPELRYTQDLLVGQLTAFLEGLPGGPKAVVANGLSAAYAVRVAVERPELISKLVLIAPTGYERLARPQDAARVAAFDRLRGPLGSVLNAFLLDPGSQRFFLLDAYAGRESLTPEVLESYDRNLRVPGARWVVFSFISGNLDQSVRDLWPRVEQPTLILWGTEATNTPIGDAEDFLRARPQTRFLPVRGVKLLPNEDRPGLFNEALLDFLRE</sequence>
<evidence type="ECO:0000259" key="2">
    <source>
        <dbReference type="Pfam" id="PF00561"/>
    </source>
</evidence>
<dbReference type="RefSeq" id="WP_013178684.1">
    <property type="nucleotide sequence ID" value="NC_014221.1"/>
</dbReference>
<dbReference type="Pfam" id="PF00561">
    <property type="entry name" value="Abhydrolase_1"/>
    <property type="match status" value="1"/>
</dbReference>
<protein>
    <submittedName>
        <fullName evidence="3">Alpha/beta hydrolase fold protein</fullName>
    </submittedName>
</protein>
<dbReference type="Proteomes" id="UP000000379">
    <property type="component" value="Chromosome"/>
</dbReference>
<name>D7CRZ2_TRURR</name>
<proteinExistence type="predicted"/>
<dbReference type="PANTHER" id="PTHR46438:SF2">
    <property type="entry name" value="ALPHA_BETA-HYDROLASES SUPERFAMILY PROTEIN"/>
    <property type="match status" value="1"/>
</dbReference>
<evidence type="ECO:0000256" key="1">
    <source>
        <dbReference type="SAM" id="SignalP"/>
    </source>
</evidence>
<evidence type="ECO:0000313" key="4">
    <source>
        <dbReference type="Proteomes" id="UP000000379"/>
    </source>
</evidence>
<accession>D7CRZ2</accession>
<dbReference type="InterPro" id="IPR029058">
    <property type="entry name" value="AB_hydrolase_fold"/>
</dbReference>
<dbReference type="AlphaFoldDB" id="D7CRZ2"/>